<keyword evidence="3" id="KW-1185">Reference proteome</keyword>
<evidence type="ECO:0000313" key="2">
    <source>
        <dbReference type="EMBL" id="KAJ8884335.1"/>
    </source>
</evidence>
<organism evidence="2 3">
    <name type="scientific">Dryococelus australis</name>
    <dbReference type="NCBI Taxonomy" id="614101"/>
    <lineage>
        <taxon>Eukaryota</taxon>
        <taxon>Metazoa</taxon>
        <taxon>Ecdysozoa</taxon>
        <taxon>Arthropoda</taxon>
        <taxon>Hexapoda</taxon>
        <taxon>Insecta</taxon>
        <taxon>Pterygota</taxon>
        <taxon>Neoptera</taxon>
        <taxon>Polyneoptera</taxon>
        <taxon>Phasmatodea</taxon>
        <taxon>Verophasmatodea</taxon>
        <taxon>Anareolatae</taxon>
        <taxon>Phasmatidae</taxon>
        <taxon>Eurycanthinae</taxon>
        <taxon>Dryococelus</taxon>
    </lineage>
</organism>
<dbReference type="Proteomes" id="UP001159363">
    <property type="component" value="Chromosome 4"/>
</dbReference>
<reference evidence="2 3" key="1">
    <citation type="submission" date="2023-02" db="EMBL/GenBank/DDBJ databases">
        <title>LHISI_Scaffold_Assembly.</title>
        <authorList>
            <person name="Stuart O.P."/>
            <person name="Cleave R."/>
            <person name="Magrath M.J.L."/>
            <person name="Mikheyev A.S."/>
        </authorList>
    </citation>
    <scope>NUCLEOTIDE SEQUENCE [LARGE SCALE GENOMIC DNA]</scope>
    <source>
        <strain evidence="2">Daus_M_001</strain>
        <tissue evidence="2">Leg muscle</tissue>
    </source>
</reference>
<proteinExistence type="predicted"/>
<protein>
    <submittedName>
        <fullName evidence="2">Uncharacterized protein</fullName>
    </submittedName>
</protein>
<feature type="compositionally biased region" description="Acidic residues" evidence="1">
    <location>
        <begin position="204"/>
        <end position="224"/>
    </location>
</feature>
<name>A0ABQ9HJG8_9NEOP</name>
<feature type="region of interest" description="Disordered" evidence="1">
    <location>
        <begin position="157"/>
        <end position="224"/>
    </location>
</feature>
<evidence type="ECO:0000313" key="3">
    <source>
        <dbReference type="Proteomes" id="UP001159363"/>
    </source>
</evidence>
<evidence type="ECO:0000256" key="1">
    <source>
        <dbReference type="SAM" id="MobiDB-lite"/>
    </source>
</evidence>
<comment type="caution">
    <text evidence="2">The sequence shown here is derived from an EMBL/GenBank/DDBJ whole genome shotgun (WGS) entry which is preliminary data.</text>
</comment>
<sequence length="224" mass="26217">MRKREVAKRLRNSGKSYIGNRGIVKPARQLRPFNHYCRYKCNETISEQERQTLLTEYWALGSWNLPTAFGTNIDTVHHKFLEPEHTFNECDQDFGLIEEKRKHNEMHVRAHITLQPLYDEPIKIKHAKWKNLQDLKMHIPPIHHSFFDHLVYEPVPSETRTQRRHGQKSGRREDETHVDDTLARAHIQEITAEEEADGNSGEAESADEVVLFDEASDILDSDNE</sequence>
<accession>A0ABQ9HJG8</accession>
<feature type="compositionally biased region" description="Basic and acidic residues" evidence="1">
    <location>
        <begin position="170"/>
        <end position="187"/>
    </location>
</feature>
<gene>
    <name evidence="2" type="ORF">PR048_016192</name>
</gene>
<dbReference type="EMBL" id="JARBHB010000005">
    <property type="protein sequence ID" value="KAJ8884335.1"/>
    <property type="molecule type" value="Genomic_DNA"/>
</dbReference>